<feature type="compositionally biased region" description="Polar residues" evidence="1">
    <location>
        <begin position="144"/>
        <end position="163"/>
    </location>
</feature>
<protein>
    <submittedName>
        <fullName evidence="3">Uncharacterized protein</fullName>
    </submittedName>
</protein>
<dbReference type="EMBL" id="SMOL01000414">
    <property type="protein sequence ID" value="KAB2614491.1"/>
    <property type="molecule type" value="Genomic_DNA"/>
</dbReference>
<dbReference type="AlphaFoldDB" id="A0A5N5GKX3"/>
<dbReference type="OrthoDB" id="1921870at2759"/>
<feature type="transmembrane region" description="Helical" evidence="2">
    <location>
        <begin position="176"/>
        <end position="200"/>
    </location>
</feature>
<organism evidence="3 4">
    <name type="scientific">Pyrus ussuriensis x Pyrus communis</name>
    <dbReference type="NCBI Taxonomy" id="2448454"/>
    <lineage>
        <taxon>Eukaryota</taxon>
        <taxon>Viridiplantae</taxon>
        <taxon>Streptophyta</taxon>
        <taxon>Embryophyta</taxon>
        <taxon>Tracheophyta</taxon>
        <taxon>Spermatophyta</taxon>
        <taxon>Magnoliopsida</taxon>
        <taxon>eudicotyledons</taxon>
        <taxon>Gunneridae</taxon>
        <taxon>Pentapetalae</taxon>
        <taxon>rosids</taxon>
        <taxon>fabids</taxon>
        <taxon>Rosales</taxon>
        <taxon>Rosaceae</taxon>
        <taxon>Amygdaloideae</taxon>
        <taxon>Maleae</taxon>
        <taxon>Pyrus</taxon>
    </lineage>
</organism>
<evidence type="ECO:0000313" key="3">
    <source>
        <dbReference type="EMBL" id="KAB2614491.1"/>
    </source>
</evidence>
<name>A0A5N5GKX3_9ROSA</name>
<evidence type="ECO:0000256" key="2">
    <source>
        <dbReference type="SAM" id="Phobius"/>
    </source>
</evidence>
<proteinExistence type="predicted"/>
<keyword evidence="2" id="KW-0812">Transmembrane</keyword>
<feature type="region of interest" description="Disordered" evidence="1">
    <location>
        <begin position="144"/>
        <end position="164"/>
    </location>
</feature>
<accession>A0A5N5GKX3</accession>
<evidence type="ECO:0000313" key="4">
    <source>
        <dbReference type="Proteomes" id="UP000327157"/>
    </source>
</evidence>
<keyword evidence="2" id="KW-0472">Membrane</keyword>
<dbReference type="Proteomes" id="UP000327157">
    <property type="component" value="Unassembled WGS sequence"/>
</dbReference>
<reference evidence="3 4" key="1">
    <citation type="submission" date="2019-09" db="EMBL/GenBank/DDBJ databases">
        <authorList>
            <person name="Ou C."/>
        </authorList>
    </citation>
    <scope>NUCLEOTIDE SEQUENCE [LARGE SCALE GENOMIC DNA]</scope>
    <source>
        <strain evidence="3">S2</strain>
        <tissue evidence="3">Leaf</tissue>
    </source>
</reference>
<keyword evidence="2" id="KW-1133">Transmembrane helix</keyword>
<comment type="caution">
    <text evidence="3">The sequence shown here is derived from an EMBL/GenBank/DDBJ whole genome shotgun (WGS) entry which is preliminary data.</text>
</comment>
<reference evidence="3 4" key="2">
    <citation type="submission" date="2019-11" db="EMBL/GenBank/DDBJ databases">
        <title>A de novo genome assembly of a pear dwarfing rootstock.</title>
        <authorList>
            <person name="Wang F."/>
            <person name="Wang J."/>
            <person name="Li S."/>
            <person name="Zhang Y."/>
            <person name="Fang M."/>
            <person name="Ma L."/>
            <person name="Zhao Y."/>
            <person name="Jiang S."/>
        </authorList>
    </citation>
    <scope>NUCLEOTIDE SEQUENCE [LARGE SCALE GENOMIC DNA]</scope>
    <source>
        <strain evidence="3">S2</strain>
        <tissue evidence="3">Leaf</tissue>
    </source>
</reference>
<sequence length="201" mass="23159">MGNNCPINVKKAVMDELLTNYNLKDIDKDMFAYLNHDLHQCFQQFDDPHVALEEGCPKEFWTTNKIKAKVNKINEEKKTLLHHSSSRHFSYRMEARRKEVASLRSELVSYKSQMSILVQALSSSGIRLLGFSAPSPLGPFHIGQAQQSGPLTSDPIPNQQQDYQAPPSDMPIDFSAFFFIALFPLSFKTLYLYVYFYLYYK</sequence>
<keyword evidence="4" id="KW-1185">Reference proteome</keyword>
<gene>
    <name evidence="3" type="ORF">D8674_037545</name>
</gene>
<evidence type="ECO:0000256" key="1">
    <source>
        <dbReference type="SAM" id="MobiDB-lite"/>
    </source>
</evidence>